<dbReference type="PROSITE" id="PS51682">
    <property type="entry name" value="SAM_OMT_I"/>
    <property type="match status" value="1"/>
</dbReference>
<evidence type="ECO:0000256" key="1">
    <source>
        <dbReference type="ARBA" id="ARBA00022603"/>
    </source>
</evidence>
<protein>
    <recommendedName>
        <fullName evidence="7">O-methyltransferase</fullName>
    </recommendedName>
</protein>
<proteinExistence type="inferred from homology"/>
<dbReference type="Pfam" id="PF01596">
    <property type="entry name" value="Methyltransf_3"/>
    <property type="match status" value="1"/>
</dbReference>
<dbReference type="EMBL" id="JAPDFR010000003">
    <property type="protein sequence ID" value="KAK0388359.1"/>
    <property type="molecule type" value="Genomic_DNA"/>
</dbReference>
<dbReference type="CDD" id="cd02440">
    <property type="entry name" value="AdoMet_MTases"/>
    <property type="match status" value="1"/>
</dbReference>
<dbReference type="GO" id="GO:0032259">
    <property type="term" value="P:methylation"/>
    <property type="evidence" value="ECO:0007669"/>
    <property type="project" value="UniProtKB-KW"/>
</dbReference>
<organism evidence="5 6">
    <name type="scientific">Sarocladium strictum</name>
    <name type="common">Black bundle disease fungus</name>
    <name type="synonym">Acremonium strictum</name>
    <dbReference type="NCBI Taxonomy" id="5046"/>
    <lineage>
        <taxon>Eukaryota</taxon>
        <taxon>Fungi</taxon>
        <taxon>Dikarya</taxon>
        <taxon>Ascomycota</taxon>
        <taxon>Pezizomycotina</taxon>
        <taxon>Sordariomycetes</taxon>
        <taxon>Hypocreomycetidae</taxon>
        <taxon>Hypocreales</taxon>
        <taxon>Sarocladiaceae</taxon>
        <taxon>Sarocladium</taxon>
    </lineage>
</organism>
<keyword evidence="3" id="KW-0949">S-adenosyl-L-methionine</keyword>
<dbReference type="PANTHER" id="PTHR10509:SF14">
    <property type="entry name" value="CAFFEOYL-COA O-METHYLTRANSFERASE 3-RELATED"/>
    <property type="match status" value="1"/>
</dbReference>
<comment type="similarity">
    <text evidence="4">Belongs to the class I-like SAM-binding methyltransferase superfamily. Cation-dependent O-methyltransferase family.</text>
</comment>
<keyword evidence="6" id="KW-1185">Reference proteome</keyword>
<keyword evidence="1" id="KW-0489">Methyltransferase</keyword>
<dbReference type="GO" id="GO:0008171">
    <property type="term" value="F:O-methyltransferase activity"/>
    <property type="evidence" value="ECO:0007669"/>
    <property type="project" value="InterPro"/>
</dbReference>
<dbReference type="InterPro" id="IPR050362">
    <property type="entry name" value="Cation-dep_OMT"/>
</dbReference>
<comment type="caution">
    <text evidence="5">The sequence shown here is derived from an EMBL/GenBank/DDBJ whole genome shotgun (WGS) entry which is preliminary data.</text>
</comment>
<accession>A0AA39GKW3</accession>
<reference evidence="5" key="1">
    <citation type="submission" date="2022-10" db="EMBL/GenBank/DDBJ databases">
        <title>Determination and structural analysis of whole genome sequence of Sarocladium strictum F4-1.</title>
        <authorList>
            <person name="Hu L."/>
            <person name="Jiang Y."/>
        </authorList>
    </citation>
    <scope>NUCLEOTIDE SEQUENCE</scope>
    <source>
        <strain evidence="5">F4-1</strain>
    </source>
</reference>
<evidence type="ECO:0008006" key="7">
    <source>
        <dbReference type="Google" id="ProtNLM"/>
    </source>
</evidence>
<evidence type="ECO:0000256" key="2">
    <source>
        <dbReference type="ARBA" id="ARBA00022679"/>
    </source>
</evidence>
<dbReference type="SUPFAM" id="SSF53335">
    <property type="entry name" value="S-adenosyl-L-methionine-dependent methyltransferases"/>
    <property type="match status" value="1"/>
</dbReference>
<dbReference type="GO" id="GO:0008757">
    <property type="term" value="F:S-adenosylmethionine-dependent methyltransferase activity"/>
    <property type="evidence" value="ECO:0007669"/>
    <property type="project" value="TreeGrafter"/>
</dbReference>
<evidence type="ECO:0000256" key="4">
    <source>
        <dbReference type="ARBA" id="ARBA00023453"/>
    </source>
</evidence>
<dbReference type="InterPro" id="IPR029063">
    <property type="entry name" value="SAM-dependent_MTases_sf"/>
</dbReference>
<dbReference type="InterPro" id="IPR002935">
    <property type="entry name" value="SAM_O-MeTrfase"/>
</dbReference>
<name>A0AA39GKW3_SARSR</name>
<keyword evidence="2" id="KW-0808">Transferase</keyword>
<gene>
    <name evidence="5" type="ORF">NLU13_4604</name>
</gene>
<dbReference type="Gene3D" id="3.40.50.150">
    <property type="entry name" value="Vaccinia Virus protein VP39"/>
    <property type="match status" value="1"/>
</dbReference>
<dbReference type="AlphaFoldDB" id="A0AA39GKW3"/>
<evidence type="ECO:0000313" key="6">
    <source>
        <dbReference type="Proteomes" id="UP001175261"/>
    </source>
</evidence>
<evidence type="ECO:0000313" key="5">
    <source>
        <dbReference type="EMBL" id="KAK0388359.1"/>
    </source>
</evidence>
<dbReference type="PANTHER" id="PTHR10509">
    <property type="entry name" value="O-METHYLTRANSFERASE-RELATED"/>
    <property type="match status" value="1"/>
</dbReference>
<evidence type="ECO:0000256" key="3">
    <source>
        <dbReference type="ARBA" id="ARBA00022691"/>
    </source>
</evidence>
<dbReference type="Proteomes" id="UP001175261">
    <property type="component" value="Unassembled WGS sequence"/>
</dbReference>
<sequence>MHVGASTLYPTQEVAERVTAYSSDRSSALPKYITDYHAWVMKNHPRFNYMISNFQGQCHVFLAHLVGAERVLEIGVYVGYSSLVWSHAVGPQGHVTGLEFSEEYAQLARDVFERNGIKNVEVIQGDALTTLPALKPEQPYDLIFIDAQKSGYPEYLRHILANSQPGSKSRLLRKGGLIVADNVLRRGIVADDSEANPWTKKLSQKSEYETKNDVDYLREFNDAMHNNDRLEAFLMPLFDGFGMARLLD</sequence>